<evidence type="ECO:0000259" key="2">
    <source>
        <dbReference type="Pfam" id="PF10650"/>
    </source>
</evidence>
<evidence type="ECO:0000313" key="4">
    <source>
        <dbReference type="Proteomes" id="UP000186955"/>
    </source>
</evidence>
<sequence>MSNQPPPPFGGHPSYAQQWPPPFPFMVPPNFVPNSGSQATGPPPLVHPSQAFEYNLASANANSRIPVPGNSGDQGIFLPPQLPFMGQFDLSQFPLPFPPMPMSAFGAPPPPAPPGSSLVPSESMKSDGAVANLSGSQRQARESLSPSDSKSEEGEVSEGEIRQSVNMKPAANARLSGASAAQPASLEERESVSSPLSPSTRTYNPPLSVSADADVVNRAIELQKQDATNTESDVSLPSKSAAQLRVQAQGALLSLAPHNIRYNELVAEGINPAILKQLYEDVGIRIATPQPSKPAVVAPVEKPAKLESSVQAKTSKEPTRLENNNVPQQPTPSAAPSNSGKPMERKELIAKMLAAKAAKASQPTTPKEVSEESQPAATAPSLSITPSSEKTEENGAPVKEKNKAQTELARQRIEALKKQALLKSQQRAQQLSQASKEVQPSVPLNPVPAVHHPLPVRPPAPHPSETTGLPGLSLTELNPEVESQTPSTGPAGIAVDATPLARANQRKRPLASDFDDAGTTQKKHFQAAAPYADDDSDKLIIHISDDESLYGDDEGEDMDVDSSPDQDPAPVTISTPLSVAQPPLQKSLSGTWASTSTPQAPSRPGDQEQMRQKNLEIQALHRKIAELEERRKAKLAASRTQSPRNLEDSAASPSAEASAASSAELVETPPAPSAPEVNKASEAITPPRAAIAVRPSEIDSFSSSSVQILASMDSVQLDTIRGKILHIRVIEQGLADSNSETVPSDLALCRDEADKLLRGFTEEKEERLRLIDELKNLSHKINGLTTRDLDELRRQAEMKEQHLSAQKVSPITEPAAVEKDITMSGADVPAVASTEEEVAAVAASHCSESDFYAAEPTNVDTVGSSEADELPAPSQPGHTCSVLDESEGRSSSDESSSDDSSSGESSSDESGSDEDSASEEELKASDAEDMAESVQTADDDQMQIDTPHHPLPDQPPVPPAEDVDNDEDDEDIEGDGDSEDDEEDQDNEEVEGGGKVKGGGDDEDVEEDADDYEPTDNNDQDGGQSDAESSPESEAYEPPEPDAGAEWPHSTYSPPPPAPLEDTADVEPSLDLSRIGEPLTETPRVSFLEARPVYQGPDAEILGAKPSSTTSVPKFTPYVSPMRYFKAYRYHPRYTEDVSDGYRSLTFSNEIDPMKYLCPYELAGGVCNDRSCEFQHFRDMNLSDDKILIQLGSVREGQTEEEKETYLAGLKEIINEMRRDKVKDFNTVASEIAAYRRRFLQDPSRVLPL</sequence>
<feature type="compositionally biased region" description="Low complexity" evidence="1">
    <location>
        <begin position="649"/>
        <end position="664"/>
    </location>
</feature>
<dbReference type="PANTHER" id="PTHR21563:SF3">
    <property type="entry name" value="ZINC FINGER C3H1 DOMAIN-CONTAINING PROTEIN"/>
    <property type="match status" value="1"/>
</dbReference>
<accession>A0A1Q5UB35</accession>
<protein>
    <submittedName>
        <fullName evidence="3">Protein red1</fullName>
    </submittedName>
</protein>
<dbReference type="EMBL" id="MNBE01000474">
    <property type="protein sequence ID" value="OKP09683.1"/>
    <property type="molecule type" value="Genomic_DNA"/>
</dbReference>
<proteinExistence type="predicted"/>
<name>A0A1Q5UB35_9EURO</name>
<feature type="compositionally biased region" description="Acidic residues" evidence="1">
    <location>
        <begin position="546"/>
        <end position="564"/>
    </location>
</feature>
<feature type="compositionally biased region" description="Acidic residues" evidence="1">
    <location>
        <begin position="927"/>
        <end position="942"/>
    </location>
</feature>
<feature type="compositionally biased region" description="Polar residues" evidence="1">
    <location>
        <begin position="572"/>
        <end position="600"/>
    </location>
</feature>
<feature type="region of interest" description="Disordered" evidence="1">
    <location>
        <begin position="292"/>
        <end position="342"/>
    </location>
</feature>
<feature type="compositionally biased region" description="Basic and acidic residues" evidence="1">
    <location>
        <begin position="389"/>
        <end position="417"/>
    </location>
</feature>
<feature type="compositionally biased region" description="Acidic residues" evidence="1">
    <location>
        <begin position="1001"/>
        <end position="1019"/>
    </location>
</feature>
<feature type="compositionally biased region" description="Low complexity" evidence="1">
    <location>
        <begin position="418"/>
        <end position="453"/>
    </location>
</feature>
<feature type="compositionally biased region" description="Polar residues" evidence="1">
    <location>
        <begin position="192"/>
        <end position="207"/>
    </location>
</feature>
<feature type="compositionally biased region" description="Polar residues" evidence="1">
    <location>
        <begin position="321"/>
        <end position="340"/>
    </location>
</feature>
<dbReference type="Proteomes" id="UP000186955">
    <property type="component" value="Unassembled WGS sequence"/>
</dbReference>
<evidence type="ECO:0000313" key="3">
    <source>
        <dbReference type="EMBL" id="OKP09683.1"/>
    </source>
</evidence>
<feature type="compositionally biased region" description="Acidic residues" evidence="1">
    <location>
        <begin position="906"/>
        <end position="919"/>
    </location>
</feature>
<feature type="region of interest" description="Disordered" evidence="1">
    <location>
        <begin position="98"/>
        <end position="211"/>
    </location>
</feature>
<keyword evidence="4" id="KW-1185">Reference proteome</keyword>
<feature type="region of interest" description="Disordered" evidence="1">
    <location>
        <begin position="1"/>
        <end position="21"/>
    </location>
</feature>
<dbReference type="GO" id="GO:0005634">
    <property type="term" value="C:nucleus"/>
    <property type="evidence" value="ECO:0007669"/>
    <property type="project" value="TreeGrafter"/>
</dbReference>
<feature type="compositionally biased region" description="Acidic residues" evidence="1">
    <location>
        <begin position="1029"/>
        <end position="1040"/>
    </location>
</feature>
<evidence type="ECO:0000256" key="1">
    <source>
        <dbReference type="SAM" id="MobiDB-lite"/>
    </source>
</evidence>
<organism evidence="3 4">
    <name type="scientific">Penicillium subrubescens</name>
    <dbReference type="NCBI Taxonomy" id="1316194"/>
    <lineage>
        <taxon>Eukaryota</taxon>
        <taxon>Fungi</taxon>
        <taxon>Dikarya</taxon>
        <taxon>Ascomycota</taxon>
        <taxon>Pezizomycotina</taxon>
        <taxon>Eurotiomycetes</taxon>
        <taxon>Eurotiomycetidae</taxon>
        <taxon>Eurotiales</taxon>
        <taxon>Aspergillaceae</taxon>
        <taxon>Penicillium</taxon>
    </lineage>
</organism>
<reference evidence="3 4" key="1">
    <citation type="submission" date="2016-10" db="EMBL/GenBank/DDBJ databases">
        <title>Genome sequence of the ascomycete fungus Penicillium subrubescens.</title>
        <authorList>
            <person name="De Vries R.P."/>
            <person name="Peng M."/>
            <person name="Dilokpimol A."/>
            <person name="Hilden K."/>
            <person name="Makela M.R."/>
            <person name="Grigoriev I."/>
            <person name="Riley R."/>
            <person name="Granchi Z."/>
        </authorList>
    </citation>
    <scope>NUCLEOTIDE SEQUENCE [LARGE SCALE GENOMIC DNA]</scope>
    <source>
        <strain evidence="3 4">CBS 132785</strain>
    </source>
</reference>
<dbReference type="PANTHER" id="PTHR21563">
    <property type="entry name" value="ZINC FINGER C3H1 DOMAIN-CONTAINING PROTEIN"/>
    <property type="match status" value="1"/>
</dbReference>
<dbReference type="InterPro" id="IPR039278">
    <property type="entry name" value="Red1"/>
</dbReference>
<dbReference type="STRING" id="1316194.A0A1Q5UB35"/>
<gene>
    <name evidence="3" type="ORF">PENSUB_4954</name>
</gene>
<feature type="region of interest" description="Disordered" evidence="1">
    <location>
        <begin position="859"/>
        <end position="1065"/>
    </location>
</feature>
<feature type="compositionally biased region" description="Acidic residues" evidence="1">
    <location>
        <begin position="961"/>
        <end position="991"/>
    </location>
</feature>
<dbReference type="InterPro" id="IPR019607">
    <property type="entry name" value="Putative_zinc-finger_domain"/>
</dbReference>
<dbReference type="AlphaFoldDB" id="A0A1Q5UB35"/>
<feature type="region of interest" description="Disordered" evidence="1">
    <location>
        <begin position="354"/>
        <end position="610"/>
    </location>
</feature>
<feature type="compositionally biased region" description="Pro residues" evidence="1">
    <location>
        <begin position="98"/>
        <end position="114"/>
    </location>
</feature>
<feature type="domain" description="Putative zinc-finger" evidence="2">
    <location>
        <begin position="1157"/>
        <end position="1178"/>
    </location>
</feature>
<dbReference type="GO" id="GO:0000178">
    <property type="term" value="C:exosome (RNase complex)"/>
    <property type="evidence" value="ECO:0007669"/>
    <property type="project" value="TreeGrafter"/>
</dbReference>
<feature type="compositionally biased region" description="Polar residues" evidence="1">
    <location>
        <begin position="361"/>
        <end position="388"/>
    </location>
</feature>
<comment type="caution">
    <text evidence="3">The sequence shown here is derived from an EMBL/GenBank/DDBJ whole genome shotgun (WGS) entry which is preliminary data.</text>
</comment>
<feature type="region of interest" description="Disordered" evidence="1">
    <location>
        <begin position="631"/>
        <end position="682"/>
    </location>
</feature>
<feature type="compositionally biased region" description="Polar residues" evidence="1">
    <location>
        <begin position="133"/>
        <end position="148"/>
    </location>
</feature>
<feature type="compositionally biased region" description="Low complexity" evidence="1">
    <location>
        <begin position="170"/>
        <end position="181"/>
    </location>
</feature>
<feature type="compositionally biased region" description="Pro residues" evidence="1">
    <location>
        <begin position="1"/>
        <end position="10"/>
    </location>
</feature>
<dbReference type="Pfam" id="PF10650">
    <property type="entry name" value="zf-C3H1"/>
    <property type="match status" value="1"/>
</dbReference>